<reference evidence="2 3" key="1">
    <citation type="submission" date="2018-05" db="EMBL/GenBank/DDBJ databases">
        <title>Spiribacter halobius sp. nov., a moderately halophilic bacterium isolated from marine solar saltern.</title>
        <authorList>
            <person name="Zheng W.-S."/>
            <person name="Lu D.-C."/>
            <person name="Du Z.-J."/>
        </authorList>
    </citation>
    <scope>NUCLEOTIDE SEQUENCE [LARGE SCALE GENOMIC DNA]</scope>
    <source>
        <strain evidence="2 3">E85</strain>
    </source>
</reference>
<evidence type="ECO:0000256" key="1">
    <source>
        <dbReference type="SAM" id="Phobius"/>
    </source>
</evidence>
<dbReference type="EMBL" id="QFFI01000009">
    <property type="protein sequence ID" value="PWG63738.1"/>
    <property type="molecule type" value="Genomic_DNA"/>
</dbReference>
<comment type="caution">
    <text evidence="2">The sequence shown here is derived from an EMBL/GenBank/DDBJ whole genome shotgun (WGS) entry which is preliminary data.</text>
</comment>
<evidence type="ECO:0000313" key="2">
    <source>
        <dbReference type="EMBL" id="PWG63738.1"/>
    </source>
</evidence>
<feature type="transmembrane region" description="Helical" evidence="1">
    <location>
        <begin position="77"/>
        <end position="95"/>
    </location>
</feature>
<sequence>MRRILLHESHAAEITLMLLAMGPAMISLAASMATGDGEWFQRSGSLMVLFSAAVEYRRRHLRETGRTDGSWLFWRQIPYVCYSAILLGTLIWGYGDLLFA</sequence>
<feature type="transmembrane region" description="Helical" evidence="1">
    <location>
        <begin position="39"/>
        <end position="56"/>
    </location>
</feature>
<dbReference type="Proteomes" id="UP000245474">
    <property type="component" value="Unassembled WGS sequence"/>
</dbReference>
<keyword evidence="1" id="KW-0472">Membrane</keyword>
<dbReference type="OrthoDB" id="1444708at2"/>
<feature type="transmembrane region" description="Helical" evidence="1">
    <location>
        <begin position="12"/>
        <end position="33"/>
    </location>
</feature>
<keyword evidence="1" id="KW-0812">Transmembrane</keyword>
<dbReference type="RefSeq" id="WP_109677878.1">
    <property type="nucleotide sequence ID" value="NZ_CP086615.1"/>
</dbReference>
<name>A0A2U2N3W7_9GAMM</name>
<protein>
    <submittedName>
        <fullName evidence="2">Uncharacterized protein</fullName>
    </submittedName>
</protein>
<gene>
    <name evidence="2" type="ORF">DEM34_07625</name>
</gene>
<proteinExistence type="predicted"/>
<organism evidence="2 3">
    <name type="scientific">Sediminicurvatus halobius</name>
    <dbReference type="NCBI Taxonomy" id="2182432"/>
    <lineage>
        <taxon>Bacteria</taxon>
        <taxon>Pseudomonadati</taxon>
        <taxon>Pseudomonadota</taxon>
        <taxon>Gammaproteobacteria</taxon>
        <taxon>Chromatiales</taxon>
        <taxon>Ectothiorhodospiraceae</taxon>
        <taxon>Sediminicurvatus</taxon>
    </lineage>
</organism>
<dbReference type="AlphaFoldDB" id="A0A2U2N3W7"/>
<keyword evidence="3" id="KW-1185">Reference proteome</keyword>
<accession>A0A2U2N3W7</accession>
<evidence type="ECO:0000313" key="3">
    <source>
        <dbReference type="Proteomes" id="UP000245474"/>
    </source>
</evidence>
<keyword evidence="1" id="KW-1133">Transmembrane helix</keyword>